<dbReference type="CDD" id="cd16987">
    <property type="entry name" value="ANTH_N_AP180_plant"/>
    <property type="match status" value="1"/>
</dbReference>
<evidence type="ECO:0000313" key="10">
    <source>
        <dbReference type="EMBL" id="KAE8730067.1"/>
    </source>
</evidence>
<evidence type="ECO:0000256" key="7">
    <source>
        <dbReference type="ARBA" id="ARBA00023176"/>
    </source>
</evidence>
<dbReference type="Proteomes" id="UP000436088">
    <property type="component" value="Unassembled WGS sequence"/>
</dbReference>
<evidence type="ECO:0000313" key="11">
    <source>
        <dbReference type="Proteomes" id="UP000436088"/>
    </source>
</evidence>
<dbReference type="FunFam" id="1.25.40.90:FF:000027">
    <property type="entry name" value="Putative clathrin assembly protein"/>
    <property type="match status" value="1"/>
</dbReference>
<dbReference type="SUPFAM" id="SSF89009">
    <property type="entry name" value="GAT-like domain"/>
    <property type="match status" value="1"/>
</dbReference>
<feature type="domain" description="ENTH" evidence="9">
    <location>
        <begin position="25"/>
        <end position="156"/>
    </location>
</feature>
<comment type="caution">
    <text evidence="10">The sequence shown here is derived from an EMBL/GenBank/DDBJ whole genome shotgun (WGS) entry which is preliminary data.</text>
</comment>
<evidence type="ECO:0000259" key="9">
    <source>
        <dbReference type="PROSITE" id="PS50942"/>
    </source>
</evidence>
<dbReference type="GO" id="GO:0005794">
    <property type="term" value="C:Golgi apparatus"/>
    <property type="evidence" value="ECO:0007669"/>
    <property type="project" value="UniProtKB-SubCell"/>
</dbReference>
<dbReference type="GO" id="GO:0005546">
    <property type="term" value="F:phosphatidylinositol-4,5-bisphosphate binding"/>
    <property type="evidence" value="ECO:0007669"/>
    <property type="project" value="TreeGrafter"/>
</dbReference>
<keyword evidence="5" id="KW-0333">Golgi apparatus</keyword>
<dbReference type="GO" id="GO:0000149">
    <property type="term" value="F:SNARE binding"/>
    <property type="evidence" value="ECO:0007669"/>
    <property type="project" value="TreeGrafter"/>
</dbReference>
<dbReference type="InterPro" id="IPR045192">
    <property type="entry name" value="AP180-like"/>
</dbReference>
<dbReference type="InterPro" id="IPR048050">
    <property type="entry name" value="ANTH_N_plant"/>
</dbReference>
<dbReference type="GO" id="GO:0072583">
    <property type="term" value="P:clathrin-dependent endocytosis"/>
    <property type="evidence" value="ECO:0007669"/>
    <property type="project" value="InterPro"/>
</dbReference>
<dbReference type="InterPro" id="IPR013809">
    <property type="entry name" value="ENTH"/>
</dbReference>
<evidence type="ECO:0000256" key="6">
    <source>
        <dbReference type="ARBA" id="ARBA00023136"/>
    </source>
</evidence>
<comment type="subcellular location">
    <subcellularLocation>
        <location evidence="1">Cytoplasmic vesicle</location>
        <location evidence="1">Clathrin-coated vesicle</location>
    </subcellularLocation>
    <subcellularLocation>
        <location evidence="2">Golgi apparatus</location>
    </subcellularLocation>
    <subcellularLocation>
        <location evidence="3">Membrane</location>
        <location evidence="3">Clathrin-coated pit</location>
    </subcellularLocation>
</comment>
<dbReference type="InterPro" id="IPR008942">
    <property type="entry name" value="ENTH_VHS"/>
</dbReference>
<dbReference type="GO" id="GO:0006900">
    <property type="term" value="P:vesicle budding from membrane"/>
    <property type="evidence" value="ECO:0007669"/>
    <property type="project" value="TreeGrafter"/>
</dbReference>
<dbReference type="GO" id="GO:0003677">
    <property type="term" value="F:DNA binding"/>
    <property type="evidence" value="ECO:0007669"/>
    <property type="project" value="UniProtKB-KW"/>
</dbReference>
<evidence type="ECO:0000256" key="8">
    <source>
        <dbReference type="ARBA" id="ARBA00023329"/>
    </source>
</evidence>
<keyword evidence="8" id="KW-0968">Cytoplasmic vesicle</keyword>
<proteinExistence type="predicted"/>
<reference evidence="10" key="1">
    <citation type="submission" date="2019-09" db="EMBL/GenBank/DDBJ databases">
        <title>Draft genome information of white flower Hibiscus syriacus.</title>
        <authorList>
            <person name="Kim Y.-M."/>
        </authorList>
    </citation>
    <scope>NUCLEOTIDE SEQUENCE [LARGE SCALE GENOMIC DNA]</scope>
    <source>
        <strain evidence="10">YM2019G1</strain>
    </source>
</reference>
<dbReference type="Gene3D" id="1.25.40.90">
    <property type="match status" value="1"/>
</dbReference>
<dbReference type="InterPro" id="IPR011417">
    <property type="entry name" value="ANTH_dom"/>
</dbReference>
<keyword evidence="11" id="KW-1185">Reference proteome</keyword>
<dbReference type="Pfam" id="PF07651">
    <property type="entry name" value="ANTH"/>
    <property type="match status" value="2"/>
</dbReference>
<dbReference type="InterPro" id="IPR014712">
    <property type="entry name" value="ANTH_dom_sf"/>
</dbReference>
<gene>
    <name evidence="10" type="ORF">F3Y22_tig00003041pilonHSYRG00734</name>
</gene>
<keyword evidence="10" id="KW-0371">Homeobox</keyword>
<sequence>MKLRKKAVGAIKDKSSIVVVYISTRNSFRNPDPEAAIVKATSHDEYHIDKRNSQVVFSWIRMSPVSLRPITWALSSRMEKTQSWVVAIKGLMLMHGVFHCKVPVVEMMPRLPFDLSSFSDGHLKPNKSWGFNSIIREYFAFLDQKASILFNQDNNNRKSEDPENMKVRLILKAMDCVVVEIFVVYGIICCDIAKVLLKIYSISRQEATLAVKVLQKATKQGEELSLFFEFCKEYGVSNASQFSTVTQIPEEKFEELERIKSMGSRFQTRH</sequence>
<dbReference type="GO" id="GO:0048268">
    <property type="term" value="P:clathrin coat assembly"/>
    <property type="evidence" value="ECO:0007669"/>
    <property type="project" value="InterPro"/>
</dbReference>
<dbReference type="Gene3D" id="1.20.58.150">
    <property type="entry name" value="ANTH domain"/>
    <property type="match status" value="1"/>
</dbReference>
<keyword evidence="7" id="KW-0168">Coated pit</keyword>
<evidence type="ECO:0000256" key="4">
    <source>
        <dbReference type="ARBA" id="ARBA00022583"/>
    </source>
</evidence>
<keyword evidence="4" id="KW-0254">Endocytosis</keyword>
<evidence type="ECO:0000256" key="2">
    <source>
        <dbReference type="ARBA" id="ARBA00004555"/>
    </source>
</evidence>
<dbReference type="GO" id="GO:0030136">
    <property type="term" value="C:clathrin-coated vesicle"/>
    <property type="evidence" value="ECO:0007669"/>
    <property type="project" value="UniProtKB-SubCell"/>
</dbReference>
<keyword evidence="6" id="KW-0472">Membrane</keyword>
<dbReference type="PROSITE" id="PS50942">
    <property type="entry name" value="ENTH"/>
    <property type="match status" value="1"/>
</dbReference>
<name>A0A6A3CMZ3_HIBSY</name>
<dbReference type="PANTHER" id="PTHR22951">
    <property type="entry name" value="CLATHRIN ASSEMBLY PROTEIN"/>
    <property type="match status" value="1"/>
</dbReference>
<evidence type="ECO:0000256" key="3">
    <source>
        <dbReference type="ARBA" id="ARBA00004600"/>
    </source>
</evidence>
<dbReference type="GO" id="GO:0005545">
    <property type="term" value="F:1-phosphatidylinositol binding"/>
    <property type="evidence" value="ECO:0007669"/>
    <property type="project" value="InterPro"/>
</dbReference>
<protein>
    <submittedName>
        <fullName evidence="10">Homeobox protein 32</fullName>
    </submittedName>
</protein>
<dbReference type="EMBL" id="VEPZ02000209">
    <property type="protein sequence ID" value="KAE8730067.1"/>
    <property type="molecule type" value="Genomic_DNA"/>
</dbReference>
<accession>A0A6A3CMZ3</accession>
<evidence type="ECO:0000256" key="1">
    <source>
        <dbReference type="ARBA" id="ARBA00004132"/>
    </source>
</evidence>
<dbReference type="SUPFAM" id="SSF48464">
    <property type="entry name" value="ENTH/VHS domain"/>
    <property type="match status" value="1"/>
</dbReference>
<dbReference type="AlphaFoldDB" id="A0A6A3CMZ3"/>
<dbReference type="PANTHER" id="PTHR22951:SF19">
    <property type="entry name" value="OS08G0467300 PROTEIN"/>
    <property type="match status" value="1"/>
</dbReference>
<organism evidence="10 11">
    <name type="scientific">Hibiscus syriacus</name>
    <name type="common">Rose of Sharon</name>
    <dbReference type="NCBI Taxonomy" id="106335"/>
    <lineage>
        <taxon>Eukaryota</taxon>
        <taxon>Viridiplantae</taxon>
        <taxon>Streptophyta</taxon>
        <taxon>Embryophyta</taxon>
        <taxon>Tracheophyta</taxon>
        <taxon>Spermatophyta</taxon>
        <taxon>Magnoliopsida</taxon>
        <taxon>eudicotyledons</taxon>
        <taxon>Gunneridae</taxon>
        <taxon>Pentapetalae</taxon>
        <taxon>rosids</taxon>
        <taxon>malvids</taxon>
        <taxon>Malvales</taxon>
        <taxon>Malvaceae</taxon>
        <taxon>Malvoideae</taxon>
        <taxon>Hibiscus</taxon>
    </lineage>
</organism>
<evidence type="ECO:0000256" key="5">
    <source>
        <dbReference type="ARBA" id="ARBA00023034"/>
    </source>
</evidence>
<dbReference type="GO" id="GO:0032050">
    <property type="term" value="F:clathrin heavy chain binding"/>
    <property type="evidence" value="ECO:0007669"/>
    <property type="project" value="TreeGrafter"/>
</dbReference>
<keyword evidence="10" id="KW-0238">DNA-binding</keyword>
<dbReference type="GO" id="GO:0005905">
    <property type="term" value="C:clathrin-coated pit"/>
    <property type="evidence" value="ECO:0007669"/>
    <property type="project" value="UniProtKB-SubCell"/>
</dbReference>